<keyword evidence="2" id="KW-1185">Reference proteome</keyword>
<sequence>MPTARYANRRGFKPRLKLILRIDVGVFWYSYLENPQPGNQLIKQDNPEMTDEQLAYGLQKLQK</sequence>
<organism evidence="1 2">
    <name type="scientific">Anabaena azotica FACHB-119</name>
    <dbReference type="NCBI Taxonomy" id="947527"/>
    <lineage>
        <taxon>Bacteria</taxon>
        <taxon>Bacillati</taxon>
        <taxon>Cyanobacteriota</taxon>
        <taxon>Cyanophyceae</taxon>
        <taxon>Nostocales</taxon>
        <taxon>Nostocaceae</taxon>
        <taxon>Anabaena</taxon>
        <taxon>Anabaena azotica</taxon>
    </lineage>
</organism>
<evidence type="ECO:0000313" key="1">
    <source>
        <dbReference type="EMBL" id="MBD2502628.1"/>
    </source>
</evidence>
<name>A0ABR8DA65_9NOST</name>
<protein>
    <submittedName>
        <fullName evidence="1">Uncharacterized protein</fullName>
    </submittedName>
</protein>
<gene>
    <name evidence="1" type="ORF">H6G83_18785</name>
</gene>
<dbReference type="RefSeq" id="WP_190475069.1">
    <property type="nucleotide sequence ID" value="NZ_JACJSG010000026.1"/>
</dbReference>
<comment type="caution">
    <text evidence="1">The sequence shown here is derived from an EMBL/GenBank/DDBJ whole genome shotgun (WGS) entry which is preliminary data.</text>
</comment>
<accession>A0ABR8DA65</accession>
<reference evidence="1 2" key="1">
    <citation type="journal article" date="2020" name="ISME J.">
        <title>Comparative genomics reveals insights into cyanobacterial evolution and habitat adaptation.</title>
        <authorList>
            <person name="Chen M.Y."/>
            <person name="Teng W.K."/>
            <person name="Zhao L."/>
            <person name="Hu C.X."/>
            <person name="Zhou Y.K."/>
            <person name="Han B.P."/>
            <person name="Song L.R."/>
            <person name="Shu W.S."/>
        </authorList>
    </citation>
    <scope>NUCLEOTIDE SEQUENCE [LARGE SCALE GENOMIC DNA]</scope>
    <source>
        <strain evidence="1 2">FACHB-119</strain>
    </source>
</reference>
<proteinExistence type="predicted"/>
<evidence type="ECO:0000313" key="2">
    <source>
        <dbReference type="Proteomes" id="UP000661112"/>
    </source>
</evidence>
<dbReference type="Proteomes" id="UP000661112">
    <property type="component" value="Unassembled WGS sequence"/>
</dbReference>
<dbReference type="EMBL" id="JACJSG010000026">
    <property type="protein sequence ID" value="MBD2502628.1"/>
    <property type="molecule type" value="Genomic_DNA"/>
</dbReference>